<dbReference type="InterPro" id="IPR001029">
    <property type="entry name" value="Flagellin_N"/>
</dbReference>
<comment type="caution">
    <text evidence="7">The sequence shown here is derived from an EMBL/GenBank/DDBJ whole genome shotgun (WGS) entry which is preliminary data.</text>
</comment>
<feature type="domain" description="Flagellin N-terminal" evidence="5">
    <location>
        <begin position="4"/>
        <end position="140"/>
    </location>
</feature>
<comment type="similarity">
    <text evidence="1 4">Belongs to the bacterial flagellin family.</text>
</comment>
<keyword evidence="3 4" id="KW-0975">Bacterial flagellum</keyword>
<keyword evidence="7" id="KW-0282">Flagellum</keyword>
<name>A0ABU4KRS1_BREVE</name>
<evidence type="ECO:0000256" key="2">
    <source>
        <dbReference type="ARBA" id="ARBA00011829"/>
    </source>
</evidence>
<dbReference type="PANTHER" id="PTHR42792:SF2">
    <property type="entry name" value="FLAGELLIN"/>
    <property type="match status" value="1"/>
</dbReference>
<dbReference type="InterPro" id="IPR046358">
    <property type="entry name" value="Flagellin_C"/>
</dbReference>
<keyword evidence="7" id="KW-0969">Cilium</keyword>
<gene>
    <name evidence="7" type="ORF">NJD11_11330</name>
</gene>
<reference evidence="7 8" key="1">
    <citation type="journal article" date="2023" name="FEMS Microbes">
        <title>Whole genomes of deep-sea sponge-associated bacteria exhibit high novel natural product potential.</title>
        <authorList>
            <person name="Hesketh-Best P.J."/>
            <person name="January G.G."/>
            <person name="Koch M.J."/>
            <person name="Warburton P.J."/>
            <person name="Howell K.L."/>
            <person name="Upton M."/>
        </authorList>
    </citation>
    <scope>NUCLEOTIDE SEQUENCE [LARGE SCALE GENOMIC DNA]</scope>
    <source>
        <strain evidence="7 8">PC206-O</strain>
    </source>
</reference>
<evidence type="ECO:0000256" key="3">
    <source>
        <dbReference type="ARBA" id="ARBA00023143"/>
    </source>
</evidence>
<evidence type="ECO:0000256" key="4">
    <source>
        <dbReference type="RuleBase" id="RU362073"/>
    </source>
</evidence>
<keyword evidence="8" id="KW-1185">Reference proteome</keyword>
<proteinExistence type="inferred from homology"/>
<organism evidence="7 8">
    <name type="scientific">Brevundimonas vesicularis</name>
    <name type="common">Pseudomonas vesicularis</name>
    <dbReference type="NCBI Taxonomy" id="41276"/>
    <lineage>
        <taxon>Bacteria</taxon>
        <taxon>Pseudomonadati</taxon>
        <taxon>Pseudomonadota</taxon>
        <taxon>Alphaproteobacteria</taxon>
        <taxon>Caulobacterales</taxon>
        <taxon>Caulobacteraceae</taxon>
        <taxon>Brevundimonas</taxon>
    </lineage>
</organism>
<feature type="domain" description="Flagellin C-terminal" evidence="6">
    <location>
        <begin position="514"/>
        <end position="598"/>
    </location>
</feature>
<dbReference type="InterPro" id="IPR001492">
    <property type="entry name" value="Flagellin"/>
</dbReference>
<dbReference type="RefSeq" id="WP_319078704.1">
    <property type="nucleotide sequence ID" value="NZ_JAMYEC010000006.1"/>
</dbReference>
<comment type="subcellular location">
    <subcellularLocation>
        <location evidence="4">Secreted</location>
    </subcellularLocation>
    <subcellularLocation>
        <location evidence="4">Bacterial flagellum</location>
    </subcellularLocation>
</comment>
<dbReference type="Pfam" id="PF00669">
    <property type="entry name" value="Flagellin_N"/>
    <property type="match status" value="1"/>
</dbReference>
<dbReference type="EMBL" id="JAMYEC010000006">
    <property type="protein sequence ID" value="MDX2335527.1"/>
    <property type="molecule type" value="Genomic_DNA"/>
</dbReference>
<evidence type="ECO:0000313" key="8">
    <source>
        <dbReference type="Proteomes" id="UP001272940"/>
    </source>
</evidence>
<keyword evidence="7" id="KW-0966">Cell projection</keyword>
<dbReference type="PANTHER" id="PTHR42792">
    <property type="entry name" value="FLAGELLIN"/>
    <property type="match status" value="1"/>
</dbReference>
<keyword evidence="4" id="KW-0964">Secreted</keyword>
<dbReference type="Pfam" id="PF00700">
    <property type="entry name" value="Flagellin_C"/>
    <property type="match status" value="1"/>
</dbReference>
<dbReference type="Proteomes" id="UP001272940">
    <property type="component" value="Unassembled WGS sequence"/>
</dbReference>
<dbReference type="Gene3D" id="1.20.1330.10">
    <property type="entry name" value="f41 fragment of flagellin, N-terminal domain"/>
    <property type="match status" value="2"/>
</dbReference>
<accession>A0ABU4KRS1</accession>
<evidence type="ECO:0000313" key="7">
    <source>
        <dbReference type="EMBL" id="MDX2335527.1"/>
    </source>
</evidence>
<dbReference type="SUPFAM" id="SSF64518">
    <property type="entry name" value="Phase 1 flagellin"/>
    <property type="match status" value="1"/>
</dbReference>
<evidence type="ECO:0000259" key="5">
    <source>
        <dbReference type="Pfam" id="PF00669"/>
    </source>
</evidence>
<comment type="subunit">
    <text evidence="2">In C.crescentus, the flagellar filament is composed of multiple flagellins of 29 kDa; 27 kDa and 25 kDa.</text>
</comment>
<evidence type="ECO:0000259" key="6">
    <source>
        <dbReference type="Pfam" id="PF00700"/>
    </source>
</evidence>
<sequence length="600" mass="62206">MSSIITNRAALQALQAVNAAGRDLAATQNRVSTGLAVAGPKDNGAIFAIAQNMRAEIGGWNAVNGSLARAQSALDIASAGSESISDLINELQQRAAAFADASLGTRSRDALRADMEALLRQIDQVAKTSTFDGINLLTGRPTVRTDTTIHYALPNSSLAPADFATTMAALPPGSTAYTSQTATYALPPGTSTPPSFEAALATITGSNSQTVTVDAGPDAGRVSLMLDAYGYPDIAEIWQNGVRVAATGQPAATGGAPVPAGVAVAYQHILTFDYDPAAGQDLEFRFNENVTVSGTAWRVGGLVMGDPTDPPPILIPTVENSTQVRTAAEFDPPRATANPEQVAQALGIQPEGVSANFTLDGGPDAGRVDMLFDAFDLPDAVEVFQGGVRVAATGQPYVSGGGAVGSATALAGRQVISFDYDPAKGPITFSFNGGWADPNSAWVVGSLTLRPISEAPPVGQSNAVGTYAPGFSPVNYDFLSSPDGSHIRVSSRDLTPLGLGLDPMDWENPARVLAAIKAASSTVIEAATYFGQRNTLVGATRTHNAKLADTLETGIGNLVDADLAKESAKLQAQQIRQQLAVQTLGIANAEPQWMLKLFRS</sequence>
<protein>
    <recommendedName>
        <fullName evidence="4">Flagellin</fullName>
    </recommendedName>
</protein>
<comment type="function">
    <text evidence="4">Flagellin is the subunit protein which polymerizes to form the filaments of bacterial flagella.</text>
</comment>
<evidence type="ECO:0000256" key="1">
    <source>
        <dbReference type="ARBA" id="ARBA00005709"/>
    </source>
</evidence>